<organism evidence="3 4">
    <name type="scientific">Nitratireductor basaltis</name>
    <dbReference type="NCBI Taxonomy" id="472175"/>
    <lineage>
        <taxon>Bacteria</taxon>
        <taxon>Pseudomonadati</taxon>
        <taxon>Pseudomonadota</taxon>
        <taxon>Alphaproteobacteria</taxon>
        <taxon>Hyphomicrobiales</taxon>
        <taxon>Phyllobacteriaceae</taxon>
        <taxon>Nitratireductor</taxon>
    </lineage>
</organism>
<name>A0A084UE39_9HYPH</name>
<evidence type="ECO:0000313" key="3">
    <source>
        <dbReference type="EMBL" id="KFB11225.1"/>
    </source>
</evidence>
<dbReference type="OrthoDB" id="7870844at2"/>
<dbReference type="PATRIC" id="fig|472175.3.peg.2260"/>
<evidence type="ECO:0000256" key="1">
    <source>
        <dbReference type="SAM" id="MobiDB-lite"/>
    </source>
</evidence>
<protein>
    <submittedName>
        <fullName evidence="3">Uncharacterized protein</fullName>
    </submittedName>
</protein>
<sequence>MESVKNSIRNALERGDPLDKTHREKVYRQVFSAFERSLAEKQDLSSAEKADRRSRLLQVISQIEKEFVPAGPPATVAASIPRRRQPASEAQAPTAPSPAAPTVTAHDRLNPAAPTVQTGTERPQRSEPALDAPAPAAPQTAGMRGLAADDRLAPEERAAVAPRSRRQKKHASRDERPRRPFAKLFVTTTILAMLGIGAWWVMDTGLLKSAAERDGSVPNPPRGTEEESYDPGSGSEARAPIGGSPDDRTWITIFSPDDPTTVAAPAGAQAQIADSGEGQLMRLSSGQTDTAVIFDVGQGILEQLAGKTAIFNVTAAAGEGEETQLSLSCNFGNLGDCGRIRYVVGPQQNDHLFERTFPDVDPESGGTIAIVPDVEGQGRELGIYSIKVTVYDAE</sequence>
<feature type="region of interest" description="Disordered" evidence="1">
    <location>
        <begin position="1"/>
        <end position="21"/>
    </location>
</feature>
<feature type="transmembrane region" description="Helical" evidence="2">
    <location>
        <begin position="181"/>
        <end position="202"/>
    </location>
</feature>
<dbReference type="Proteomes" id="UP000053675">
    <property type="component" value="Unassembled WGS sequence"/>
</dbReference>
<dbReference type="AlphaFoldDB" id="A0A084UE39"/>
<evidence type="ECO:0000256" key="2">
    <source>
        <dbReference type="SAM" id="Phobius"/>
    </source>
</evidence>
<feature type="compositionally biased region" description="Low complexity" evidence="1">
    <location>
        <begin position="129"/>
        <end position="141"/>
    </location>
</feature>
<feature type="compositionally biased region" description="Basic and acidic residues" evidence="1">
    <location>
        <begin position="147"/>
        <end position="158"/>
    </location>
</feature>
<evidence type="ECO:0000313" key="4">
    <source>
        <dbReference type="Proteomes" id="UP000053675"/>
    </source>
</evidence>
<comment type="caution">
    <text evidence="3">The sequence shown here is derived from an EMBL/GenBank/DDBJ whole genome shotgun (WGS) entry which is preliminary data.</text>
</comment>
<reference evidence="3 4" key="1">
    <citation type="submission" date="2014-05" db="EMBL/GenBank/DDBJ databases">
        <title>Draft Genome Sequence of Nitratireductor basaltis Strain UMTGB225, A Marine Bacterium Isolated from Green Barrel Tunicate.</title>
        <authorList>
            <person name="Gan H.Y."/>
        </authorList>
    </citation>
    <scope>NUCLEOTIDE SEQUENCE [LARGE SCALE GENOMIC DNA]</scope>
    <source>
        <strain evidence="3 4">UMTGB225</strain>
    </source>
</reference>
<feature type="compositionally biased region" description="Basic and acidic residues" evidence="1">
    <location>
        <begin position="11"/>
        <end position="21"/>
    </location>
</feature>
<feature type="region of interest" description="Disordered" evidence="1">
    <location>
        <begin position="212"/>
        <end position="248"/>
    </location>
</feature>
<proteinExistence type="predicted"/>
<dbReference type="EMBL" id="JMQM01000001">
    <property type="protein sequence ID" value="KFB11225.1"/>
    <property type="molecule type" value="Genomic_DNA"/>
</dbReference>
<dbReference type="eggNOG" id="ENOG5034256">
    <property type="taxonomic scope" value="Bacteria"/>
</dbReference>
<dbReference type="RefSeq" id="WP_036482926.1">
    <property type="nucleotide sequence ID" value="NZ_JMQM01000001.1"/>
</dbReference>
<keyword evidence="2" id="KW-1133">Transmembrane helix</keyword>
<feature type="region of interest" description="Disordered" evidence="1">
    <location>
        <begin position="80"/>
        <end position="176"/>
    </location>
</feature>
<keyword evidence="2" id="KW-0472">Membrane</keyword>
<keyword evidence="4" id="KW-1185">Reference proteome</keyword>
<gene>
    <name evidence="3" type="ORF">EL18_02271</name>
</gene>
<keyword evidence="2" id="KW-0812">Transmembrane</keyword>
<accession>A0A084UE39</accession>